<accession>A0A7J0E0T2</accession>
<dbReference type="AlphaFoldDB" id="A0A7J0E0T2"/>
<organism evidence="1 2">
    <name type="scientific">Actinidia rufa</name>
    <dbReference type="NCBI Taxonomy" id="165716"/>
    <lineage>
        <taxon>Eukaryota</taxon>
        <taxon>Viridiplantae</taxon>
        <taxon>Streptophyta</taxon>
        <taxon>Embryophyta</taxon>
        <taxon>Tracheophyta</taxon>
        <taxon>Spermatophyta</taxon>
        <taxon>Magnoliopsida</taxon>
        <taxon>eudicotyledons</taxon>
        <taxon>Gunneridae</taxon>
        <taxon>Pentapetalae</taxon>
        <taxon>asterids</taxon>
        <taxon>Ericales</taxon>
        <taxon>Actinidiaceae</taxon>
        <taxon>Actinidia</taxon>
    </lineage>
</organism>
<evidence type="ECO:0000313" key="1">
    <source>
        <dbReference type="EMBL" id="GFS45696.1"/>
    </source>
</evidence>
<dbReference type="Proteomes" id="UP000585474">
    <property type="component" value="Unassembled WGS sequence"/>
</dbReference>
<protein>
    <submittedName>
        <fullName evidence="1">Uncharacterized protein</fullName>
    </submittedName>
</protein>
<proteinExistence type="predicted"/>
<keyword evidence="2" id="KW-1185">Reference proteome</keyword>
<evidence type="ECO:0000313" key="2">
    <source>
        <dbReference type="Proteomes" id="UP000585474"/>
    </source>
</evidence>
<dbReference type="EMBL" id="BJWL01000454">
    <property type="protein sequence ID" value="GFS45696.1"/>
    <property type="molecule type" value="Genomic_DNA"/>
</dbReference>
<reference evidence="2" key="1">
    <citation type="submission" date="2019-07" db="EMBL/GenBank/DDBJ databases">
        <title>De Novo Assembly of kiwifruit Actinidia rufa.</title>
        <authorList>
            <person name="Sugita-Konishi S."/>
            <person name="Sato K."/>
            <person name="Mori E."/>
            <person name="Abe Y."/>
            <person name="Kisaki G."/>
            <person name="Hamano K."/>
            <person name="Suezawa K."/>
            <person name="Otani M."/>
            <person name="Fukuda T."/>
            <person name="Manabe T."/>
            <person name="Gomi K."/>
            <person name="Tabuchi M."/>
            <person name="Akimitsu K."/>
            <person name="Kataoka I."/>
        </authorList>
    </citation>
    <scope>NUCLEOTIDE SEQUENCE [LARGE SCALE GENOMIC DNA]</scope>
    <source>
        <strain evidence="2">cv. Fuchu</strain>
    </source>
</reference>
<sequence>MAKIERHFNMEVPEVTDWRNNKDFEAALKKAGLL</sequence>
<name>A0A7J0E0T2_9ERIC</name>
<comment type="caution">
    <text evidence="1">The sequence shown here is derived from an EMBL/GenBank/DDBJ whole genome shotgun (WGS) entry which is preliminary data.</text>
</comment>
<gene>
    <name evidence="1" type="ORF">Acr_00g0097540</name>
</gene>